<comment type="caution">
    <text evidence="1">The sequence shown here is derived from an EMBL/GenBank/DDBJ whole genome shotgun (WGS) entry which is preliminary data.</text>
</comment>
<dbReference type="AlphaFoldDB" id="A0AAD8PWE8"/>
<proteinExistence type="predicted"/>
<evidence type="ECO:0000313" key="2">
    <source>
        <dbReference type="Proteomes" id="UP001230504"/>
    </source>
</evidence>
<name>A0AAD8PWE8_9PEZI</name>
<dbReference type="Proteomes" id="UP001230504">
    <property type="component" value="Unassembled WGS sequence"/>
</dbReference>
<organism evidence="1 2">
    <name type="scientific">Colletotrichum navitas</name>
    <dbReference type="NCBI Taxonomy" id="681940"/>
    <lineage>
        <taxon>Eukaryota</taxon>
        <taxon>Fungi</taxon>
        <taxon>Dikarya</taxon>
        <taxon>Ascomycota</taxon>
        <taxon>Pezizomycotina</taxon>
        <taxon>Sordariomycetes</taxon>
        <taxon>Hypocreomycetidae</taxon>
        <taxon>Glomerellales</taxon>
        <taxon>Glomerellaceae</taxon>
        <taxon>Colletotrichum</taxon>
        <taxon>Colletotrichum graminicola species complex</taxon>
    </lineage>
</organism>
<dbReference type="RefSeq" id="XP_060412872.1">
    <property type="nucleotide sequence ID" value="XM_060558101.1"/>
</dbReference>
<dbReference type="GeneID" id="85442341"/>
<keyword evidence="2" id="KW-1185">Reference proteome</keyword>
<feature type="non-terminal residue" evidence="1">
    <location>
        <position position="140"/>
    </location>
</feature>
<protein>
    <submittedName>
        <fullName evidence="1">Uncharacterized protein</fullName>
    </submittedName>
</protein>
<gene>
    <name evidence="1" type="ORF">LY79DRAFT_557526</name>
</gene>
<sequence length="140" mass="15649">MEQSVDRDRYRVDLFVQGLDFNNDTLYPILVGEGKGGGKSANEVETQVLRRAREAIVGHGLQGIFAFTWLGEDFRVWNVSAEDRELEPLDSDYPRGSRQAYIPLDSPEGDCIVSLTGFMKENRPLRAATVVPSQSIPADF</sequence>
<accession>A0AAD8PWE8</accession>
<evidence type="ECO:0000313" key="1">
    <source>
        <dbReference type="EMBL" id="KAK1585889.1"/>
    </source>
</evidence>
<dbReference type="EMBL" id="JAHLJV010000040">
    <property type="protein sequence ID" value="KAK1585889.1"/>
    <property type="molecule type" value="Genomic_DNA"/>
</dbReference>
<reference evidence="1" key="1">
    <citation type="submission" date="2021-06" db="EMBL/GenBank/DDBJ databases">
        <title>Comparative genomics, transcriptomics and evolutionary studies reveal genomic signatures of adaptation to plant cell wall in hemibiotrophic fungi.</title>
        <authorList>
            <consortium name="DOE Joint Genome Institute"/>
            <person name="Baroncelli R."/>
            <person name="Diaz J.F."/>
            <person name="Benocci T."/>
            <person name="Peng M."/>
            <person name="Battaglia E."/>
            <person name="Haridas S."/>
            <person name="Andreopoulos W."/>
            <person name="Labutti K."/>
            <person name="Pangilinan J."/>
            <person name="Floch G.L."/>
            <person name="Makela M.R."/>
            <person name="Henrissat B."/>
            <person name="Grigoriev I.V."/>
            <person name="Crouch J.A."/>
            <person name="De Vries R.P."/>
            <person name="Sukno S.A."/>
            <person name="Thon M.R."/>
        </authorList>
    </citation>
    <scope>NUCLEOTIDE SEQUENCE</scope>
    <source>
        <strain evidence="1">CBS 125086</strain>
    </source>
</reference>